<dbReference type="Gene3D" id="3.40.50.1000">
    <property type="entry name" value="HAD superfamily/HAD-like"/>
    <property type="match status" value="1"/>
</dbReference>
<dbReference type="InterPro" id="IPR036412">
    <property type="entry name" value="HAD-like_sf"/>
</dbReference>
<gene>
    <name evidence="1" type="ORF">BH695_5088</name>
</gene>
<dbReference type="SUPFAM" id="SSF56784">
    <property type="entry name" value="HAD-like"/>
    <property type="match status" value="1"/>
</dbReference>
<evidence type="ECO:0000313" key="2">
    <source>
        <dbReference type="Proteomes" id="UP000192439"/>
    </source>
</evidence>
<evidence type="ECO:0000313" key="1">
    <source>
        <dbReference type="EMBL" id="ARI84367.1"/>
    </source>
</evidence>
<dbReference type="GO" id="GO:0008967">
    <property type="term" value="F:phosphoglycolate phosphatase activity"/>
    <property type="evidence" value="ECO:0007669"/>
    <property type="project" value="TreeGrafter"/>
</dbReference>
<dbReference type="PANTHER" id="PTHR43434:SF21">
    <property type="entry name" value="SLL0295 PROTEIN"/>
    <property type="match status" value="1"/>
</dbReference>
<keyword evidence="2" id="KW-1185">Reference proteome</keyword>
<dbReference type="GO" id="GO:0005829">
    <property type="term" value="C:cytosol"/>
    <property type="evidence" value="ECO:0007669"/>
    <property type="project" value="TreeGrafter"/>
</dbReference>
<dbReference type="PANTHER" id="PTHR43434">
    <property type="entry name" value="PHOSPHOGLYCOLATE PHOSPHATASE"/>
    <property type="match status" value="1"/>
</dbReference>
<dbReference type="EMBL" id="CP020771">
    <property type="protein sequence ID" value="ARI84367.1"/>
    <property type="molecule type" value="Genomic_DNA"/>
</dbReference>
<dbReference type="AlphaFoldDB" id="A0AB33BWP3"/>
<reference evidence="1 2" key="1">
    <citation type="journal article" date="2018" name="Harmful Algae">
        <title>The highly heterogeneous methylated genomes and diverse restriction-modification systems of bloom-forming Microcystis.</title>
        <authorList>
            <person name="Zhao L."/>
            <person name="Song Y."/>
            <person name="Li L."/>
            <person name="Gan N."/>
            <person name="Brand J.J."/>
            <person name="Song L."/>
        </authorList>
    </citation>
    <scope>NUCLEOTIDE SEQUENCE [LARGE SCALE GENOMIC DNA]</scope>
    <source>
        <strain evidence="1 2">PCC 7806SL</strain>
    </source>
</reference>
<accession>A0AB33BWP3</accession>
<sequence>MRYTAIVEIKQEFMNQSPRILALDFDGVLCDGMIEYFQISKRTYETLWPEIIPEDFFPRFSQLRPVIETGWEMPLLLRSLVLDIPDGEALNNWPSIRQNLLEREKIAKKVLSNALDSLRDRWIESDLESWLTLHQFYQPAIDRLASLLDSDFLVYIITTKESRFVKQLLQKVAINFPEARLIGKEIKQPKYVTIQQILADLPESPANLWFVEDRLDALELVEQQADLNDVGLYLADWGYNTAQMRQKVAQDTRIKLLSLSQFAADFTHW</sequence>
<evidence type="ECO:0008006" key="3">
    <source>
        <dbReference type="Google" id="ProtNLM"/>
    </source>
</evidence>
<dbReference type="InterPro" id="IPR023214">
    <property type="entry name" value="HAD_sf"/>
</dbReference>
<dbReference type="Proteomes" id="UP000192439">
    <property type="component" value="Chromosome"/>
</dbReference>
<name>A0AB33BWP3_MICA7</name>
<organism evidence="1 2">
    <name type="scientific">Microcystis aeruginosa PCC 7806SL</name>
    <dbReference type="NCBI Taxonomy" id="1903187"/>
    <lineage>
        <taxon>Bacteria</taxon>
        <taxon>Bacillati</taxon>
        <taxon>Cyanobacteriota</taxon>
        <taxon>Cyanophyceae</taxon>
        <taxon>Oscillatoriophycideae</taxon>
        <taxon>Chroococcales</taxon>
        <taxon>Microcystaceae</taxon>
        <taxon>Microcystis</taxon>
    </lineage>
</organism>
<dbReference type="GO" id="GO:0006281">
    <property type="term" value="P:DNA repair"/>
    <property type="evidence" value="ECO:0007669"/>
    <property type="project" value="TreeGrafter"/>
</dbReference>
<protein>
    <recommendedName>
        <fullName evidence="3">Haloacid dehalogenase-like hydrolase</fullName>
    </recommendedName>
</protein>
<proteinExistence type="predicted"/>
<dbReference type="InterPro" id="IPR050155">
    <property type="entry name" value="HAD-like_hydrolase_sf"/>
</dbReference>